<name>A0A800NBF2_CYTFI</name>
<dbReference type="AlphaFoldDB" id="A0A800NBF2"/>
<keyword evidence="1" id="KW-0732">Signal</keyword>
<sequence length="158" mass="18401">MKIKQFIMIMLALVFCSIITTNVAASNNNEENKIPNFPKTKSLNNRYFSYFISELYHKEIMEAIQSYYKGEGITPKGYGPYEDPDNEMASIYFGNDFSDKYSYMLKISLLPTTDDSKVLGRDTLYFAVEPGRQFKKNLPKDYPPIKLIKYEHKELSKK</sequence>
<gene>
    <name evidence="2" type="ORF">KIS1582_1570</name>
</gene>
<accession>A0A800NBF2</accession>
<feature type="chain" id="PRO_5039145211" description="Lipoprotein" evidence="1">
    <location>
        <begin position="26"/>
        <end position="158"/>
    </location>
</feature>
<dbReference type="EMBL" id="VDEM01000012">
    <property type="protein sequence ID" value="KAF0824649.1"/>
    <property type="molecule type" value="Genomic_DNA"/>
</dbReference>
<reference evidence="2 3" key="1">
    <citation type="journal article" date="2020" name="G3 (Bethesda)">
        <title>Whole Genome Sequencing and Comparative Genomics of Two Nematicidal Bacillus Strains Reveals a Wide Range of Possible Virulence Factors.</title>
        <authorList>
            <person name="Susic N."/>
            <person name="Janezic S."/>
            <person name="Rupnik M."/>
            <person name="Geric Stare B."/>
        </authorList>
    </citation>
    <scope>NUCLEOTIDE SEQUENCE [LARGE SCALE GENOMIC DNA]</scope>
    <source>
        <strain evidence="2 3">I-1582</strain>
    </source>
</reference>
<feature type="signal peptide" evidence="1">
    <location>
        <begin position="1"/>
        <end position="25"/>
    </location>
</feature>
<evidence type="ECO:0000313" key="3">
    <source>
        <dbReference type="Proteomes" id="UP000465778"/>
    </source>
</evidence>
<comment type="caution">
    <text evidence="2">The sequence shown here is derived from an EMBL/GenBank/DDBJ whole genome shotgun (WGS) entry which is preliminary data.</text>
</comment>
<protein>
    <recommendedName>
        <fullName evidence="4">Lipoprotein</fullName>
    </recommendedName>
</protein>
<evidence type="ECO:0000256" key="1">
    <source>
        <dbReference type="SAM" id="SignalP"/>
    </source>
</evidence>
<proteinExistence type="predicted"/>
<evidence type="ECO:0008006" key="4">
    <source>
        <dbReference type="Google" id="ProtNLM"/>
    </source>
</evidence>
<dbReference type="RefSeq" id="WP_159344753.1">
    <property type="nucleotide sequence ID" value="NZ_JBALOT010000002.1"/>
</dbReference>
<evidence type="ECO:0000313" key="2">
    <source>
        <dbReference type="EMBL" id="KAF0824649.1"/>
    </source>
</evidence>
<organism evidence="2 3">
    <name type="scientific">Cytobacillus firmus</name>
    <name type="common">Bacillus firmus</name>
    <dbReference type="NCBI Taxonomy" id="1399"/>
    <lineage>
        <taxon>Bacteria</taxon>
        <taxon>Bacillati</taxon>
        <taxon>Bacillota</taxon>
        <taxon>Bacilli</taxon>
        <taxon>Bacillales</taxon>
        <taxon>Bacillaceae</taxon>
        <taxon>Cytobacillus</taxon>
    </lineage>
</organism>
<dbReference type="Proteomes" id="UP000465778">
    <property type="component" value="Unassembled WGS sequence"/>
</dbReference>
<dbReference type="OrthoDB" id="2888691at2"/>